<dbReference type="AlphaFoldDB" id="A0A0F8AYX4"/>
<keyword evidence="2" id="KW-0540">Nuclease</keyword>
<dbReference type="InterPro" id="IPR020579">
    <property type="entry name" value="Exonuc_VII_lsu_C"/>
</dbReference>
<dbReference type="PANTHER" id="PTHR30008">
    <property type="entry name" value="EXODEOXYRIBONUCLEASE 7 LARGE SUBUNIT"/>
    <property type="match status" value="1"/>
</dbReference>
<dbReference type="PANTHER" id="PTHR30008:SF0">
    <property type="entry name" value="EXODEOXYRIBONUCLEASE 7 LARGE SUBUNIT"/>
    <property type="match status" value="1"/>
</dbReference>
<evidence type="ECO:0000313" key="11">
    <source>
        <dbReference type="Proteomes" id="UP000053331"/>
    </source>
</evidence>
<accession>A0A0F8AYX4</accession>
<keyword evidence="7" id="KW-0472">Membrane</keyword>
<evidence type="ECO:0000256" key="1">
    <source>
        <dbReference type="ARBA" id="ARBA00022490"/>
    </source>
</evidence>
<comment type="caution">
    <text evidence="10">The sequence shown here is derived from an EMBL/GenBank/DDBJ whole genome shotgun (WGS) entry which is preliminary data.</text>
</comment>
<feature type="compositionally biased region" description="Polar residues" evidence="6">
    <location>
        <begin position="9"/>
        <end position="20"/>
    </location>
</feature>
<evidence type="ECO:0000313" key="10">
    <source>
        <dbReference type="EMBL" id="KKF40155.1"/>
    </source>
</evidence>
<dbReference type="InterPro" id="IPR003753">
    <property type="entry name" value="Exonuc_VII_L"/>
</dbReference>
<organism evidence="10 11">
    <name type="scientific">Halorubrum saccharovorum</name>
    <dbReference type="NCBI Taxonomy" id="2248"/>
    <lineage>
        <taxon>Archaea</taxon>
        <taxon>Methanobacteriati</taxon>
        <taxon>Methanobacteriota</taxon>
        <taxon>Stenosarchaea group</taxon>
        <taxon>Halobacteria</taxon>
        <taxon>Halobacteriales</taxon>
        <taxon>Haloferacaceae</taxon>
        <taxon>Halorubrum</taxon>
    </lineage>
</organism>
<dbReference type="GO" id="GO:0003676">
    <property type="term" value="F:nucleic acid binding"/>
    <property type="evidence" value="ECO:0007669"/>
    <property type="project" value="InterPro"/>
</dbReference>
<dbReference type="Proteomes" id="UP000053331">
    <property type="component" value="Unassembled WGS sequence"/>
</dbReference>
<evidence type="ECO:0000259" key="8">
    <source>
        <dbReference type="Pfam" id="PF02601"/>
    </source>
</evidence>
<evidence type="ECO:0000256" key="3">
    <source>
        <dbReference type="ARBA" id="ARBA00022801"/>
    </source>
</evidence>
<evidence type="ECO:0000259" key="9">
    <source>
        <dbReference type="Pfam" id="PF13742"/>
    </source>
</evidence>
<feature type="domain" description="OB-fold nucleic acid binding" evidence="9">
    <location>
        <begin position="19"/>
        <end position="113"/>
    </location>
</feature>
<name>A0A0F8AYX4_9EURY</name>
<sequence>MAVDDDTGSENTKPQKSAWSVSRLNNEIAATLESAAERFPTYVVGEVSDATAKGYGTFFTLRDVDGEETIQCIVWSSYRDRIDESITEGEEVIVRANVDFYAEGGRTQLNVKNYWPVGDSDRSQELEALRAELNEEGLFDADRKQSLPPFPSNIGIITSLTGSAREDFRESAWGRVPGVTLTFFGATVQGKNATASIVGSLQQADRDPDIDIIVVTRGGGADDTLWCFNEEPVVRAIADCATPTVVAVGHEDDETLAEAVADKAAMTPTDAGIVATPEMSTIRERVETIERRLQIGYETVVSEQLDALNRRIENAVVGLERAAETRQARIQRAADLEQRIDTAYTTLTASRLDAVDDRIETALQEIEHAAETEAVTVRAAQGRIGGLETRIDRAYETHITQETEALERRIESAYRDIETDTDVQEAKQEARQLRIVILVLVGLLLLGVALWAGGIL</sequence>
<dbReference type="GO" id="GO:0009318">
    <property type="term" value="C:exodeoxyribonuclease VII complex"/>
    <property type="evidence" value="ECO:0007669"/>
    <property type="project" value="InterPro"/>
</dbReference>
<keyword evidence="3" id="KW-0378">Hydrolase</keyword>
<keyword evidence="7" id="KW-1133">Transmembrane helix</keyword>
<proteinExistence type="inferred from homology"/>
<dbReference type="CDD" id="cd04489">
    <property type="entry name" value="ExoVII_LU_OBF"/>
    <property type="match status" value="1"/>
</dbReference>
<dbReference type="Pfam" id="PF13742">
    <property type="entry name" value="tRNA_anti_2"/>
    <property type="match status" value="1"/>
</dbReference>
<dbReference type="GO" id="GO:0006308">
    <property type="term" value="P:DNA catabolic process"/>
    <property type="evidence" value="ECO:0007669"/>
    <property type="project" value="InterPro"/>
</dbReference>
<dbReference type="NCBIfam" id="TIGR00237">
    <property type="entry name" value="xseA"/>
    <property type="match status" value="1"/>
</dbReference>
<dbReference type="GO" id="GO:0008855">
    <property type="term" value="F:exodeoxyribonuclease VII activity"/>
    <property type="evidence" value="ECO:0007669"/>
    <property type="project" value="InterPro"/>
</dbReference>
<evidence type="ECO:0000256" key="5">
    <source>
        <dbReference type="SAM" id="Coils"/>
    </source>
</evidence>
<feature type="domain" description="Exonuclease VII large subunit C-terminal" evidence="8">
    <location>
        <begin position="138"/>
        <end position="410"/>
    </location>
</feature>
<gene>
    <name evidence="10" type="ORF">FK85_23140</name>
</gene>
<dbReference type="RefSeq" id="WP_050022892.1">
    <property type="nucleotide sequence ID" value="NZ_JNFH02000001.1"/>
</dbReference>
<feature type="transmembrane region" description="Helical" evidence="7">
    <location>
        <begin position="435"/>
        <end position="455"/>
    </location>
</feature>
<evidence type="ECO:0000256" key="7">
    <source>
        <dbReference type="SAM" id="Phobius"/>
    </source>
</evidence>
<dbReference type="OrthoDB" id="60263at2157"/>
<evidence type="ECO:0000256" key="4">
    <source>
        <dbReference type="ARBA" id="ARBA00022839"/>
    </source>
</evidence>
<protein>
    <submittedName>
        <fullName evidence="10">Exodeoxyribonuclease VII large subunit</fullName>
    </submittedName>
</protein>
<evidence type="ECO:0000256" key="6">
    <source>
        <dbReference type="SAM" id="MobiDB-lite"/>
    </source>
</evidence>
<dbReference type="InterPro" id="IPR025824">
    <property type="entry name" value="OB-fold_nuc-bd_dom"/>
</dbReference>
<keyword evidence="7" id="KW-0812">Transmembrane</keyword>
<keyword evidence="5" id="KW-0175">Coiled coil</keyword>
<dbReference type="HAMAP" id="MF_00378">
    <property type="entry name" value="Exonuc_7_L"/>
    <property type="match status" value="1"/>
</dbReference>
<feature type="region of interest" description="Disordered" evidence="6">
    <location>
        <begin position="1"/>
        <end position="20"/>
    </location>
</feature>
<dbReference type="Pfam" id="PF02601">
    <property type="entry name" value="Exonuc_VII_L"/>
    <property type="match status" value="1"/>
</dbReference>
<evidence type="ECO:0000256" key="2">
    <source>
        <dbReference type="ARBA" id="ARBA00022722"/>
    </source>
</evidence>
<feature type="coiled-coil region" evidence="5">
    <location>
        <begin position="305"/>
        <end position="372"/>
    </location>
</feature>
<reference evidence="10 11" key="1">
    <citation type="journal article" date="2015" name="Genome Announc.">
        <title>Draft genome sequence of a Halorubrum H3 strain isolated from the burlinskoye salt lake (Altai Krai, Russia).</title>
        <authorList>
            <person name="Rozanov A.S."/>
            <person name="Bryanskaya A.V."/>
            <person name="Malup T.K."/>
            <person name="Kotenko A.V."/>
            <person name="Peltek S.E."/>
        </authorList>
    </citation>
    <scope>NUCLEOTIDE SEQUENCE [LARGE SCALE GENOMIC DNA]</scope>
    <source>
        <strain evidence="10 11">H3</strain>
    </source>
</reference>
<keyword evidence="1" id="KW-0963">Cytoplasm</keyword>
<dbReference type="EMBL" id="JNFH02000001">
    <property type="protein sequence ID" value="KKF40155.1"/>
    <property type="molecule type" value="Genomic_DNA"/>
</dbReference>
<keyword evidence="4" id="KW-0269">Exonuclease</keyword>
<keyword evidence="11" id="KW-1185">Reference proteome</keyword>